<dbReference type="InterPro" id="IPR036047">
    <property type="entry name" value="F-box-like_dom_sf"/>
</dbReference>
<protein>
    <submittedName>
        <fullName evidence="4">Uncharacterized protein LOC117654243 isoform X1</fullName>
    </submittedName>
</protein>
<dbReference type="Gene3D" id="1.20.1280.50">
    <property type="match status" value="1"/>
</dbReference>
<dbReference type="AlphaFoldDB" id="A0A6P9ADZ7"/>
<dbReference type="InterPro" id="IPR001810">
    <property type="entry name" value="F-box_dom"/>
</dbReference>
<gene>
    <name evidence="4" type="primary">LOC117654243</name>
</gene>
<dbReference type="InParanoid" id="A0A6P9ADZ7"/>
<dbReference type="Pfam" id="PF00646">
    <property type="entry name" value="F-box"/>
    <property type="match status" value="1"/>
</dbReference>
<dbReference type="SUPFAM" id="SSF52047">
    <property type="entry name" value="RNI-like"/>
    <property type="match status" value="1"/>
</dbReference>
<dbReference type="Proteomes" id="UP000515158">
    <property type="component" value="Unplaced"/>
</dbReference>
<evidence type="ECO:0000259" key="2">
    <source>
        <dbReference type="PROSITE" id="PS50181"/>
    </source>
</evidence>
<dbReference type="RefSeq" id="XP_034256458.1">
    <property type="nucleotide sequence ID" value="XM_034400567.1"/>
</dbReference>
<proteinExistence type="predicted"/>
<accession>A0A6P9ADZ7</accession>
<dbReference type="InterPro" id="IPR032675">
    <property type="entry name" value="LRR_dom_sf"/>
</dbReference>
<feature type="region of interest" description="Disordered" evidence="1">
    <location>
        <begin position="95"/>
        <end position="127"/>
    </location>
</feature>
<organism evidence="4">
    <name type="scientific">Thrips palmi</name>
    <name type="common">Melon thrips</name>
    <dbReference type="NCBI Taxonomy" id="161013"/>
    <lineage>
        <taxon>Eukaryota</taxon>
        <taxon>Metazoa</taxon>
        <taxon>Ecdysozoa</taxon>
        <taxon>Arthropoda</taxon>
        <taxon>Hexapoda</taxon>
        <taxon>Insecta</taxon>
        <taxon>Pterygota</taxon>
        <taxon>Neoptera</taxon>
        <taxon>Paraneoptera</taxon>
        <taxon>Thysanoptera</taxon>
        <taxon>Terebrantia</taxon>
        <taxon>Thripoidea</taxon>
        <taxon>Thripidae</taxon>
        <taxon>Thrips</taxon>
    </lineage>
</organism>
<evidence type="ECO:0000313" key="4">
    <source>
        <dbReference type="RefSeq" id="XP_034256458.1"/>
    </source>
</evidence>
<dbReference type="GeneID" id="117654243"/>
<name>A0A6P9ADZ7_THRPL</name>
<feature type="compositionally biased region" description="Low complexity" evidence="1">
    <location>
        <begin position="110"/>
        <end position="127"/>
    </location>
</feature>
<evidence type="ECO:0000256" key="1">
    <source>
        <dbReference type="SAM" id="MobiDB-lite"/>
    </source>
</evidence>
<reference evidence="4" key="1">
    <citation type="submission" date="2025-08" db="UniProtKB">
        <authorList>
            <consortium name="RefSeq"/>
        </authorList>
    </citation>
    <scope>IDENTIFICATION</scope>
    <source>
        <tissue evidence="4">Total insect</tissue>
    </source>
</reference>
<evidence type="ECO:0000313" key="3">
    <source>
        <dbReference type="Proteomes" id="UP000515158"/>
    </source>
</evidence>
<sequence>MKQMLRRLLRVWSSNCVENSGRLHRSLTYCVIRRRQSCDCAERCRSYKLTLFNRPRALRSAHSPRPGRTDLRSSRGARTPVLWLPQTDAKGRLTQFPLRSVPPDPRIPRPGRAASARSAAGLAGSDGSRVSLGGGNCRSRSLCYAKTCFCDVPPCYLKTRGLRGSLAVIVNHLDFSNISTPAETFCAALPVNITPLCGQACRHDRCKWIKSGLVEWRPNPCLDWLLSPTKWKCRRQYAVIHFPLLAMPDDALVRVLALLPPREVFRLRLVCRRLRDLSLHPDVWRSVSLRGGDQGLLQAALRLAPCLRKVSLRSPHLQAAACTVCNSKCVVTDLKLSVQNETDAAWATAIVQRLSTLGGLREITLLLNPAAPDALHPLLRMVYCVQDLRVLRIRINSDMSELPPLLSDLEPRPSLTTLHYEGAASDPFLCFLLRTHAATLEDVDLYLKDGLPTSLLKSLPRLRSLTCFPTDDLSQLKSLPNLETLGLLDLEVQDAPCPGTVDFLLQGPRLRHVEFHLKPNRPIVGAALLEALAQSPSAPVLERLSLKGVGEWPVAAALHRFPSLQALALVLDAMPSDDFFRAVSPASTPRLATLQLVPHGCPHAWLHDPAVQDVLARNAGLHLRLSGPPTLEDDCACRWCLWRCHRDELRTHAGLQSAFSAHTRRPGCPRDCRRWL</sequence>
<dbReference type="OrthoDB" id="8246423at2759"/>
<dbReference type="Gene3D" id="3.80.10.10">
    <property type="entry name" value="Ribonuclease Inhibitor"/>
    <property type="match status" value="1"/>
</dbReference>
<dbReference type="PROSITE" id="PS50181">
    <property type="entry name" value="FBOX"/>
    <property type="match status" value="1"/>
</dbReference>
<dbReference type="KEGG" id="tpal:117654243"/>
<keyword evidence="3" id="KW-1185">Reference proteome</keyword>
<feature type="domain" description="F-box" evidence="2">
    <location>
        <begin position="241"/>
        <end position="287"/>
    </location>
</feature>
<dbReference type="SMART" id="SM00256">
    <property type="entry name" value="FBOX"/>
    <property type="match status" value="1"/>
</dbReference>
<dbReference type="SUPFAM" id="SSF81383">
    <property type="entry name" value="F-box domain"/>
    <property type="match status" value="1"/>
</dbReference>